<dbReference type="GO" id="GO:0003950">
    <property type="term" value="F:NAD+ poly-ADP-ribosyltransferase activity"/>
    <property type="evidence" value="ECO:0007669"/>
    <property type="project" value="InterPro"/>
</dbReference>
<evidence type="ECO:0000313" key="3">
    <source>
        <dbReference type="EMBL" id="EEU45273.1"/>
    </source>
</evidence>
<proteinExistence type="predicted"/>
<evidence type="ECO:0000256" key="1">
    <source>
        <dbReference type="SAM" id="MobiDB-lite"/>
    </source>
</evidence>
<dbReference type="VEuPathDB" id="FungiDB:NECHADRAFT_80791"/>
<reference evidence="3 4" key="1">
    <citation type="journal article" date="2009" name="PLoS Genet.">
        <title>The genome of Nectria haematococca: contribution of supernumerary chromosomes to gene expansion.</title>
        <authorList>
            <person name="Coleman J.J."/>
            <person name="Rounsley S.D."/>
            <person name="Rodriguez-Carres M."/>
            <person name="Kuo A."/>
            <person name="Wasmann C.C."/>
            <person name="Grimwood J."/>
            <person name="Schmutz J."/>
            <person name="Taga M."/>
            <person name="White G.J."/>
            <person name="Zhou S."/>
            <person name="Schwartz D.C."/>
            <person name="Freitag M."/>
            <person name="Ma L.J."/>
            <person name="Danchin E.G."/>
            <person name="Henrissat B."/>
            <person name="Coutinho P.M."/>
            <person name="Nelson D.R."/>
            <person name="Straney D."/>
            <person name="Napoli C.A."/>
            <person name="Barker B.M."/>
            <person name="Gribskov M."/>
            <person name="Rep M."/>
            <person name="Kroken S."/>
            <person name="Molnar I."/>
            <person name="Rensing C."/>
            <person name="Kennell J.C."/>
            <person name="Zamora J."/>
            <person name="Farman M.L."/>
            <person name="Selker E.U."/>
            <person name="Salamov A."/>
            <person name="Shapiro H."/>
            <person name="Pangilinan J."/>
            <person name="Lindquist E."/>
            <person name="Lamers C."/>
            <person name="Grigoriev I.V."/>
            <person name="Geiser D.M."/>
            <person name="Covert S.F."/>
            <person name="Temporini E."/>
            <person name="Vanetten H.D."/>
        </authorList>
    </citation>
    <scope>NUCLEOTIDE SEQUENCE [LARGE SCALE GENOMIC DNA]</scope>
    <source>
        <strain evidence="4">ATCC MYA-4622 / CBS 123669 / FGSC 9596 / NRRL 45880 / 77-13-4</strain>
    </source>
</reference>
<evidence type="ECO:0000259" key="2">
    <source>
        <dbReference type="Pfam" id="PF00644"/>
    </source>
</evidence>
<name>C7YSM9_FUSV7</name>
<dbReference type="InterPro" id="IPR012317">
    <property type="entry name" value="Poly(ADP-ribose)pol_cat_dom"/>
</dbReference>
<dbReference type="PANTHER" id="PTHR31681:SF3">
    <property type="entry name" value="OS04G0690100 PROTEIN"/>
    <property type="match status" value="1"/>
</dbReference>
<dbReference type="OrthoDB" id="9514740at2759"/>
<dbReference type="Proteomes" id="UP000005206">
    <property type="component" value="Chromosome 5"/>
</dbReference>
<evidence type="ECO:0000313" key="4">
    <source>
        <dbReference type="Proteomes" id="UP000005206"/>
    </source>
</evidence>
<feature type="region of interest" description="Disordered" evidence="1">
    <location>
        <begin position="1"/>
        <end position="23"/>
    </location>
</feature>
<dbReference type="OMA" id="ACHIGES"/>
<dbReference type="Pfam" id="PF00644">
    <property type="entry name" value="PARP"/>
    <property type="match status" value="1"/>
</dbReference>
<keyword evidence="4" id="KW-1185">Reference proteome</keyword>
<gene>
    <name evidence="3" type="ORF">NECHADRAFT_80791</name>
</gene>
<sequence length="188" mass="21402">MVPELRRLSESSKLYQDQSDLEESNQGRRFNEYCRRGGARFKRRYHGTRRACLIGETGQVLEPCDNSECGVCGILKHSFKIPRGRGGSMFGNGVYSTTISSKADMFAENHHIHSTLHAVFICRVVTNRPQYLRHPDNYRTRPDPGFDSVEAVTLRNGGNVAYPETIVYREDAIVPFAVVMYTRQGWLP</sequence>
<dbReference type="KEGG" id="nhe:NECHADRAFT_80791"/>
<dbReference type="GeneID" id="9666305"/>
<accession>C7YSM9</accession>
<dbReference type="HOGENOM" id="CLU_039434_2_0_1"/>
<dbReference type="eggNOG" id="ENOG502RSIE">
    <property type="taxonomic scope" value="Eukaryota"/>
</dbReference>
<dbReference type="EMBL" id="GG698899">
    <property type="protein sequence ID" value="EEU45273.1"/>
    <property type="molecule type" value="Genomic_DNA"/>
</dbReference>
<feature type="compositionally biased region" description="Basic and acidic residues" evidence="1">
    <location>
        <begin position="1"/>
        <end position="10"/>
    </location>
</feature>
<organism evidence="3 4">
    <name type="scientific">Fusarium vanettenii (strain ATCC MYA-4622 / CBS 123669 / FGSC 9596 / NRRL 45880 / 77-13-4)</name>
    <name type="common">Fusarium solani subsp. pisi</name>
    <dbReference type="NCBI Taxonomy" id="660122"/>
    <lineage>
        <taxon>Eukaryota</taxon>
        <taxon>Fungi</taxon>
        <taxon>Dikarya</taxon>
        <taxon>Ascomycota</taxon>
        <taxon>Pezizomycotina</taxon>
        <taxon>Sordariomycetes</taxon>
        <taxon>Hypocreomycetidae</taxon>
        <taxon>Hypocreales</taxon>
        <taxon>Nectriaceae</taxon>
        <taxon>Fusarium</taxon>
        <taxon>Fusarium solani species complex</taxon>
        <taxon>Fusarium vanettenii</taxon>
    </lineage>
</organism>
<feature type="domain" description="PARP catalytic" evidence="2">
    <location>
        <begin position="71"/>
        <end position="176"/>
    </location>
</feature>
<dbReference type="Gene3D" id="3.90.228.10">
    <property type="match status" value="1"/>
</dbReference>
<dbReference type="AlphaFoldDB" id="C7YSM9"/>
<dbReference type="PANTHER" id="PTHR31681">
    <property type="entry name" value="C2H2-LIKE ZINC FINGER PROTEIN"/>
    <property type="match status" value="1"/>
</dbReference>
<dbReference type="RefSeq" id="XP_003050986.1">
    <property type="nucleotide sequence ID" value="XM_003050940.1"/>
</dbReference>
<dbReference type="SUPFAM" id="SSF56399">
    <property type="entry name" value="ADP-ribosylation"/>
    <property type="match status" value="1"/>
</dbReference>
<dbReference type="InParanoid" id="C7YSM9"/>
<protein>
    <recommendedName>
        <fullName evidence="2">PARP catalytic domain-containing protein</fullName>
    </recommendedName>
</protein>